<evidence type="ECO:0000313" key="3">
    <source>
        <dbReference type="Proteomes" id="UP000558997"/>
    </source>
</evidence>
<dbReference type="InterPro" id="IPR036856">
    <property type="entry name" value="Ald_Oxase/Xan_DH_a/b_sf"/>
</dbReference>
<dbReference type="InterPro" id="IPR018247">
    <property type="entry name" value="EF_Hand_1_Ca_BS"/>
</dbReference>
<dbReference type="Gene3D" id="3.90.1170.50">
    <property type="entry name" value="Aldehyde oxidase/xanthine dehydrogenase, a/b hammerhead"/>
    <property type="match status" value="1"/>
</dbReference>
<feature type="domain" description="Aldehyde oxidase/xanthine dehydrogenase a/b hammerhead" evidence="1">
    <location>
        <begin position="40"/>
        <end position="145"/>
    </location>
</feature>
<dbReference type="GO" id="GO:0005506">
    <property type="term" value="F:iron ion binding"/>
    <property type="evidence" value="ECO:0007669"/>
    <property type="project" value="InterPro"/>
</dbReference>
<dbReference type="InterPro" id="IPR037165">
    <property type="entry name" value="AldOxase/xan_DH_Mopterin-bd_sf"/>
</dbReference>
<accession>A0A841DVI5</accession>
<comment type="caution">
    <text evidence="2">The sequence shown here is derived from an EMBL/GenBank/DDBJ whole genome shotgun (WGS) entry which is preliminary data.</text>
</comment>
<dbReference type="SMART" id="SM01008">
    <property type="entry name" value="Ald_Xan_dh_C"/>
    <property type="match status" value="1"/>
</dbReference>
<dbReference type="SUPFAM" id="SSF56003">
    <property type="entry name" value="Molybdenum cofactor-binding domain"/>
    <property type="match status" value="1"/>
</dbReference>
<dbReference type="RefSeq" id="WP_184836904.1">
    <property type="nucleotide sequence ID" value="NZ_BAAAVN010000003.1"/>
</dbReference>
<dbReference type="AlphaFoldDB" id="A0A841DVI5"/>
<proteinExistence type="predicted"/>
<dbReference type="Gene3D" id="3.30.365.10">
    <property type="entry name" value="Aldehyde oxidase/xanthine dehydrogenase, molybdopterin binding domain"/>
    <property type="match status" value="4"/>
</dbReference>
<dbReference type="GO" id="GO:0016491">
    <property type="term" value="F:oxidoreductase activity"/>
    <property type="evidence" value="ECO:0007669"/>
    <property type="project" value="InterPro"/>
</dbReference>
<sequence length="750" mass="77962">MPEDPTLAVAAGGGVRRAGDKAARMVGRSVPSDQARAAVNGRLEYVTDRRLPGMLHGAALRAKVPHARILRIDTTAARAMAGVHAVVLAADVPFNLLGPSEANGPVLAATTIRQVGDPLALVAAVDEGTARRAAEAIVVELEPLPVVADAAVALSPGATLLYPTGNEAGRIAFASGDVETALDTADTVIEREVFTPAQEHVAIDTPGGVAVWESGRVTIWCGSQNPGLHTRQVARAMGVEVSDVRMIAGPVGGAFGARNDDPMPTLLAVLAKAAGKPVAMRMTREETMISGAKRHPFSTRLRLGIDAGGKFVASDMTAVADTGPYLTSGPFVLKTSAEMSVGPYRMGVARYDGRVAHTNNANAGAFRGYGVPQVAFPLETAIDEAAERLGVDPVELRMRNLLRGGERHGLYGHVITTGLRAAETLQAAADDEWWAGRKAWQAKAQGPWRRGTGIALAVKGVGMGSGRGDAARARLIISLDGRIHIWAGPNHTGQAIDVAYRQVAADTLGLPADQIEVVVGDTQLVPESGATAASRSMYAGGAAVRAVCRQLLEAAGELSLDDLPALAAKLVADERAEFEATFHLPDVSDTGLIDPEELGTYAPHLVYGASAQVVRLEVNELTGEIRVLGVVCAVDCGTAINPGAVIGQAEGGVAQGLGFALMEDYRLADGQPVTRSLENYLIPTIRDVPEIRTLLIAGDEPSGPMGAKGMAEVVIVPTAAAVAAAVADAVGVRPDRLPITPEMLLMARAS</sequence>
<dbReference type="InterPro" id="IPR008274">
    <property type="entry name" value="AldOxase/xan_DH_MoCoBD1"/>
</dbReference>
<name>A0A841DVI5_9ACTN</name>
<dbReference type="Proteomes" id="UP000558997">
    <property type="component" value="Unassembled WGS sequence"/>
</dbReference>
<gene>
    <name evidence="2" type="ORF">HDA44_004206</name>
</gene>
<reference evidence="2 3" key="1">
    <citation type="submission" date="2020-08" db="EMBL/GenBank/DDBJ databases">
        <title>Sequencing the genomes of 1000 actinobacteria strains.</title>
        <authorList>
            <person name="Klenk H.-P."/>
        </authorList>
    </citation>
    <scope>NUCLEOTIDE SEQUENCE [LARGE SCALE GENOMIC DNA]</scope>
    <source>
        <strain evidence="2 3">DSM 17294</strain>
    </source>
</reference>
<dbReference type="InterPro" id="IPR000674">
    <property type="entry name" value="Ald_Oxase/Xan_DH_a/b"/>
</dbReference>
<dbReference type="EMBL" id="JACHNF010000001">
    <property type="protein sequence ID" value="MBB5980865.1"/>
    <property type="molecule type" value="Genomic_DNA"/>
</dbReference>
<dbReference type="Pfam" id="PF02738">
    <property type="entry name" value="MoCoBD_1"/>
    <property type="match status" value="1"/>
</dbReference>
<dbReference type="Pfam" id="PF20256">
    <property type="entry name" value="MoCoBD_2"/>
    <property type="match status" value="1"/>
</dbReference>
<evidence type="ECO:0000259" key="1">
    <source>
        <dbReference type="SMART" id="SM01008"/>
    </source>
</evidence>
<protein>
    <submittedName>
        <fullName evidence="2">CO/xanthine dehydrogenase Mo-binding subunit</fullName>
    </submittedName>
</protein>
<dbReference type="Pfam" id="PF01315">
    <property type="entry name" value="Ald_Xan_dh_C"/>
    <property type="match status" value="1"/>
</dbReference>
<evidence type="ECO:0000313" key="2">
    <source>
        <dbReference type="EMBL" id="MBB5980865.1"/>
    </source>
</evidence>
<dbReference type="InterPro" id="IPR046867">
    <property type="entry name" value="AldOxase/xan_DH_MoCoBD2"/>
</dbReference>
<organism evidence="2 3">
    <name type="scientific">Kribbella solani</name>
    <dbReference type="NCBI Taxonomy" id="236067"/>
    <lineage>
        <taxon>Bacteria</taxon>
        <taxon>Bacillati</taxon>
        <taxon>Actinomycetota</taxon>
        <taxon>Actinomycetes</taxon>
        <taxon>Propionibacteriales</taxon>
        <taxon>Kribbellaceae</taxon>
        <taxon>Kribbella</taxon>
    </lineage>
</organism>
<keyword evidence="3" id="KW-1185">Reference proteome</keyword>
<dbReference type="PANTHER" id="PTHR11908:SF157">
    <property type="entry name" value="XANTHINE DEHYDROGENASE SUBUNIT D-RELATED"/>
    <property type="match status" value="1"/>
</dbReference>
<dbReference type="PANTHER" id="PTHR11908">
    <property type="entry name" value="XANTHINE DEHYDROGENASE"/>
    <property type="match status" value="1"/>
</dbReference>
<dbReference type="PROSITE" id="PS00018">
    <property type="entry name" value="EF_HAND_1"/>
    <property type="match status" value="1"/>
</dbReference>
<dbReference type="SUPFAM" id="SSF54665">
    <property type="entry name" value="CO dehydrogenase molybdoprotein N-domain-like"/>
    <property type="match status" value="1"/>
</dbReference>
<dbReference type="InterPro" id="IPR016208">
    <property type="entry name" value="Ald_Oxase/xanthine_DH-like"/>
</dbReference>